<evidence type="ECO:0000259" key="5">
    <source>
        <dbReference type="Pfam" id="PF08079"/>
    </source>
</evidence>
<feature type="domain" description="Large ribosomal subunit protein uL30 N-terminal eukaryotes" evidence="5">
    <location>
        <begin position="10"/>
        <end position="81"/>
    </location>
</feature>
<dbReference type="GO" id="GO:0003723">
    <property type="term" value="F:RNA binding"/>
    <property type="evidence" value="ECO:0007669"/>
    <property type="project" value="TreeGrafter"/>
</dbReference>
<evidence type="ECO:0000256" key="1">
    <source>
        <dbReference type="ARBA" id="ARBA00007594"/>
    </source>
</evidence>
<dbReference type="PROSITE" id="PS00634">
    <property type="entry name" value="RIBOSOMAL_L30"/>
    <property type="match status" value="1"/>
</dbReference>
<gene>
    <name evidence="6" type="ORF">TSUD_375000</name>
</gene>
<dbReference type="Pfam" id="PF08079">
    <property type="entry name" value="Ribosomal_L30_N"/>
    <property type="match status" value="1"/>
</dbReference>
<dbReference type="GO" id="GO:0000463">
    <property type="term" value="P:maturation of LSU-rRNA from tricistronic rRNA transcript (SSU-rRNA, 5.8S rRNA, LSU-rRNA)"/>
    <property type="evidence" value="ECO:0007669"/>
    <property type="project" value="TreeGrafter"/>
</dbReference>
<evidence type="ECO:0000313" key="6">
    <source>
        <dbReference type="EMBL" id="GAU40192.1"/>
    </source>
</evidence>
<dbReference type="InterPro" id="IPR035808">
    <property type="entry name" value="Ribosomal_uL30_euk_arc"/>
</dbReference>
<dbReference type="InterPro" id="IPR016082">
    <property type="entry name" value="Ribosomal_uL30_ferredoxin-like"/>
</dbReference>
<dbReference type="OrthoDB" id="28644at2759"/>
<dbReference type="GO" id="GO:0022625">
    <property type="term" value="C:cytosolic large ribosomal subunit"/>
    <property type="evidence" value="ECO:0007669"/>
    <property type="project" value="TreeGrafter"/>
</dbReference>
<evidence type="ECO:0000256" key="3">
    <source>
        <dbReference type="ARBA" id="ARBA00023274"/>
    </source>
</evidence>
<dbReference type="Proteomes" id="UP000242715">
    <property type="component" value="Unassembled WGS sequence"/>
</dbReference>
<dbReference type="AlphaFoldDB" id="A0A2Z6NV68"/>
<evidence type="ECO:0000256" key="2">
    <source>
        <dbReference type="ARBA" id="ARBA00022980"/>
    </source>
</evidence>
<feature type="non-terminal residue" evidence="6">
    <location>
        <position position="173"/>
    </location>
</feature>
<proteinExistence type="inferred from homology"/>
<feature type="domain" description="Large ribosomal subunit protein uL30-like ferredoxin-like fold" evidence="4">
    <location>
        <begin position="86"/>
        <end position="136"/>
    </location>
</feature>
<dbReference type="PANTHER" id="PTHR11524">
    <property type="entry name" value="60S RIBOSOMAL PROTEIN L7"/>
    <property type="match status" value="1"/>
</dbReference>
<organism evidence="6 7">
    <name type="scientific">Trifolium subterraneum</name>
    <name type="common">Subterranean clover</name>
    <dbReference type="NCBI Taxonomy" id="3900"/>
    <lineage>
        <taxon>Eukaryota</taxon>
        <taxon>Viridiplantae</taxon>
        <taxon>Streptophyta</taxon>
        <taxon>Embryophyta</taxon>
        <taxon>Tracheophyta</taxon>
        <taxon>Spermatophyta</taxon>
        <taxon>Magnoliopsida</taxon>
        <taxon>eudicotyledons</taxon>
        <taxon>Gunneridae</taxon>
        <taxon>Pentapetalae</taxon>
        <taxon>rosids</taxon>
        <taxon>fabids</taxon>
        <taxon>Fabales</taxon>
        <taxon>Fabaceae</taxon>
        <taxon>Papilionoideae</taxon>
        <taxon>50 kb inversion clade</taxon>
        <taxon>NPAAA clade</taxon>
        <taxon>Hologalegina</taxon>
        <taxon>IRL clade</taxon>
        <taxon>Trifolieae</taxon>
        <taxon>Trifolium</taxon>
    </lineage>
</organism>
<dbReference type="GO" id="GO:0003735">
    <property type="term" value="F:structural constituent of ribosome"/>
    <property type="evidence" value="ECO:0007669"/>
    <property type="project" value="TreeGrafter"/>
</dbReference>
<dbReference type="FunFam" id="3.30.1390.20:FF:000003">
    <property type="entry name" value="60S ribosomal protein L7"/>
    <property type="match status" value="1"/>
</dbReference>
<dbReference type="InterPro" id="IPR012988">
    <property type="entry name" value="Ribosomal_uL30_N_euk"/>
</dbReference>
<comment type="similarity">
    <text evidence="1">Belongs to the universal ribosomal protein uL30 family.</text>
</comment>
<dbReference type="InterPro" id="IPR036919">
    <property type="entry name" value="Ribo_uL30_ferredoxin-like_sf"/>
</dbReference>
<dbReference type="Pfam" id="PF00327">
    <property type="entry name" value="Ribosomal_L30"/>
    <property type="match status" value="1"/>
</dbReference>
<accession>A0A2Z6NV68</accession>
<dbReference type="InterPro" id="IPR018038">
    <property type="entry name" value="Ribosomal_uL30_CS"/>
</dbReference>
<evidence type="ECO:0000313" key="7">
    <source>
        <dbReference type="Proteomes" id="UP000242715"/>
    </source>
</evidence>
<dbReference type="PANTHER" id="PTHR11524:SF16">
    <property type="entry name" value="LARGE RIBOSOMAL SUBUNIT PROTEIN UL30"/>
    <property type="match status" value="1"/>
</dbReference>
<dbReference type="EMBL" id="DF973793">
    <property type="protein sequence ID" value="GAU40192.1"/>
    <property type="molecule type" value="Genomic_DNA"/>
</dbReference>
<dbReference type="InterPro" id="IPR039699">
    <property type="entry name" value="Ribosomal_uL30"/>
</dbReference>
<reference evidence="7" key="1">
    <citation type="journal article" date="2017" name="Front. Plant Sci.">
        <title>Climate Clever Clovers: New Paradigm to Reduce the Environmental Footprint of Ruminants by Breeding Low Methanogenic Forages Utilizing Haplotype Variation.</title>
        <authorList>
            <person name="Kaur P."/>
            <person name="Appels R."/>
            <person name="Bayer P.E."/>
            <person name="Keeble-Gagnere G."/>
            <person name="Wang J."/>
            <person name="Hirakawa H."/>
            <person name="Shirasawa K."/>
            <person name="Vercoe P."/>
            <person name="Stefanova K."/>
            <person name="Durmic Z."/>
            <person name="Nichols P."/>
            <person name="Revell C."/>
            <person name="Isobe S.N."/>
            <person name="Edwards D."/>
            <person name="Erskine W."/>
        </authorList>
    </citation>
    <scope>NUCLEOTIDE SEQUENCE [LARGE SCALE GENOMIC DNA]</scope>
    <source>
        <strain evidence="7">cv. Daliak</strain>
    </source>
</reference>
<dbReference type="SUPFAM" id="SSF55129">
    <property type="entry name" value="Ribosomal protein L30p/L7e"/>
    <property type="match status" value="1"/>
</dbReference>
<dbReference type="CDD" id="cd01657">
    <property type="entry name" value="Ribosomal_L7_archeal_euk"/>
    <property type="match status" value="1"/>
</dbReference>
<name>A0A2Z6NV68_TRISU</name>
<keyword evidence="2" id="KW-0689">Ribosomal protein</keyword>
<evidence type="ECO:0008006" key="8">
    <source>
        <dbReference type="Google" id="ProtNLM"/>
    </source>
</evidence>
<sequence length="173" mass="20333">MAKEEVKTVVPESVLKKQKRNEEWALVKKQEQESAKKKRSETRKLISSRAKQYAKEYHDQQKELISLKREAKLKGGFYVDPEAKLLFIIRIRGINGMDPKSRKILQLLRLRQVFNGVFLKVNKATVNMLHRVEPYVTYGYPNLKSVRELIYKRGYGKVDRQRSPLTDNSIIEQ</sequence>
<keyword evidence="7" id="KW-1185">Reference proteome</keyword>
<evidence type="ECO:0000259" key="4">
    <source>
        <dbReference type="Pfam" id="PF00327"/>
    </source>
</evidence>
<protein>
    <recommendedName>
        <fullName evidence="8">Ribosomal protein L30 ferredoxin-like fold domain-containing protein</fullName>
    </recommendedName>
</protein>
<dbReference type="Gene3D" id="3.30.1390.20">
    <property type="entry name" value="Ribosomal protein L30, ferredoxin-like fold domain"/>
    <property type="match status" value="1"/>
</dbReference>
<keyword evidence="3" id="KW-0687">Ribonucleoprotein</keyword>